<protein>
    <submittedName>
        <fullName evidence="2">Uncharacterized protein</fullName>
    </submittedName>
</protein>
<dbReference type="InterPro" id="IPR056928">
    <property type="entry name" value="Gp77-like"/>
</dbReference>
<organism evidence="2">
    <name type="scientific">viral metagenome</name>
    <dbReference type="NCBI Taxonomy" id="1070528"/>
    <lineage>
        <taxon>unclassified sequences</taxon>
        <taxon>metagenomes</taxon>
        <taxon>organismal metagenomes</taxon>
    </lineage>
</organism>
<name>A0A6M3JY17_9ZZZZ</name>
<proteinExistence type="predicted"/>
<dbReference type="Pfam" id="PF23148">
    <property type="entry name" value="Gp77"/>
    <property type="match status" value="1"/>
</dbReference>
<keyword evidence="1" id="KW-1133">Transmembrane helix</keyword>
<feature type="transmembrane region" description="Helical" evidence="1">
    <location>
        <begin position="20"/>
        <end position="42"/>
    </location>
</feature>
<keyword evidence="1" id="KW-0812">Transmembrane</keyword>
<gene>
    <name evidence="2" type="ORF">MM415A02327_0003</name>
</gene>
<dbReference type="EMBL" id="MT142034">
    <property type="protein sequence ID" value="QJA73537.1"/>
    <property type="molecule type" value="Genomic_DNA"/>
</dbReference>
<dbReference type="AlphaFoldDB" id="A0A6M3JY17"/>
<accession>A0A6M3JY17</accession>
<evidence type="ECO:0000313" key="2">
    <source>
        <dbReference type="EMBL" id="QJA73537.1"/>
    </source>
</evidence>
<keyword evidence="1" id="KW-0472">Membrane</keyword>
<sequence length="110" mass="12147">MLSKPYKKQPWEQETVRVDWAQRITSLPISGFVIAGVACIIFDSSAADVSSAMLEGVPTYSGTYVYLTIKGGTDSNNYHARIRVTLTKDGADTQYQEEDLLIIVKQEGKA</sequence>
<evidence type="ECO:0000256" key="1">
    <source>
        <dbReference type="SAM" id="Phobius"/>
    </source>
</evidence>
<reference evidence="2" key="1">
    <citation type="submission" date="2020-03" db="EMBL/GenBank/DDBJ databases">
        <title>The deep terrestrial virosphere.</title>
        <authorList>
            <person name="Holmfeldt K."/>
            <person name="Nilsson E."/>
            <person name="Simone D."/>
            <person name="Lopez-Fernandez M."/>
            <person name="Wu X."/>
            <person name="de Brujin I."/>
            <person name="Lundin D."/>
            <person name="Andersson A."/>
            <person name="Bertilsson S."/>
            <person name="Dopson M."/>
        </authorList>
    </citation>
    <scope>NUCLEOTIDE SEQUENCE</scope>
    <source>
        <strain evidence="2">MM415A02327</strain>
    </source>
</reference>